<dbReference type="InterPro" id="IPR029063">
    <property type="entry name" value="SAM-dependent_MTases_sf"/>
</dbReference>
<evidence type="ECO:0000259" key="2">
    <source>
        <dbReference type="Pfam" id="PF05050"/>
    </source>
</evidence>
<protein>
    <submittedName>
        <fullName evidence="3">Inherit from COG: Methyltransferase</fullName>
    </submittedName>
</protein>
<accession>A0A9N8DUR1</accession>
<dbReference type="AlphaFoldDB" id="A0A9N8DUR1"/>
<keyword evidence="3" id="KW-0808">Transferase</keyword>
<sequence length="360" mass="40706">MGAKKGLSPRSSSPVAGFAKGRFRPVHFIWLLLLGMFFLSKHCIIFLGEINDVCYGKSFSMQPRAKNSIDHEHALDCAALNTENDPGIDVKVHNSCVAPEFKMNVHPTGDLVSRFIRSWGCFECSLVKKFMRFLAQTPPDTFLLDMGANMGWYSLHAAALGRDVFAFEPFQKNYQRICKSTTILNKGFDDRIVVFNVALTDHPTTIGFGYVSEKNFGGIHVEESDAVKTKAADAVRGVDYAPGIQLSSLKDVLPTNRPAVIKIDVERAECEALGGALDYLHTIDLLYVQIEWNPAPMGACKHRDAIFELFRKNRLTPYQHYPIQDVWKPLDVKEYSQWHNSWLIEKVGNYPFIDIAWIRE</sequence>
<dbReference type="Pfam" id="PF05050">
    <property type="entry name" value="Methyltransf_21"/>
    <property type="match status" value="1"/>
</dbReference>
<dbReference type="EMBL" id="CAICTM010000355">
    <property type="protein sequence ID" value="CAB9508695.1"/>
    <property type="molecule type" value="Genomic_DNA"/>
</dbReference>
<keyword evidence="1" id="KW-0472">Membrane</keyword>
<organism evidence="3 4">
    <name type="scientific">Seminavis robusta</name>
    <dbReference type="NCBI Taxonomy" id="568900"/>
    <lineage>
        <taxon>Eukaryota</taxon>
        <taxon>Sar</taxon>
        <taxon>Stramenopiles</taxon>
        <taxon>Ochrophyta</taxon>
        <taxon>Bacillariophyta</taxon>
        <taxon>Bacillariophyceae</taxon>
        <taxon>Bacillariophycidae</taxon>
        <taxon>Naviculales</taxon>
        <taxon>Naviculaceae</taxon>
        <taxon>Seminavis</taxon>
    </lineage>
</organism>
<evidence type="ECO:0000313" key="4">
    <source>
        <dbReference type="Proteomes" id="UP001153069"/>
    </source>
</evidence>
<keyword evidence="4" id="KW-1185">Reference proteome</keyword>
<reference evidence="3" key="1">
    <citation type="submission" date="2020-06" db="EMBL/GenBank/DDBJ databases">
        <authorList>
            <consortium name="Plant Systems Biology data submission"/>
        </authorList>
    </citation>
    <scope>NUCLEOTIDE SEQUENCE</scope>
    <source>
        <strain evidence="3">D6</strain>
    </source>
</reference>
<evidence type="ECO:0000313" key="3">
    <source>
        <dbReference type="EMBL" id="CAB9508695.1"/>
    </source>
</evidence>
<dbReference type="PANTHER" id="PTHR34203:SF15">
    <property type="entry name" value="SLL1173 PROTEIN"/>
    <property type="match status" value="1"/>
</dbReference>
<dbReference type="OrthoDB" id="48684at2759"/>
<comment type="caution">
    <text evidence="3">The sequence shown here is derived from an EMBL/GenBank/DDBJ whole genome shotgun (WGS) entry which is preliminary data.</text>
</comment>
<proteinExistence type="predicted"/>
<dbReference type="InterPro" id="IPR006342">
    <property type="entry name" value="FkbM_mtfrase"/>
</dbReference>
<dbReference type="GO" id="GO:0008168">
    <property type="term" value="F:methyltransferase activity"/>
    <property type="evidence" value="ECO:0007669"/>
    <property type="project" value="UniProtKB-KW"/>
</dbReference>
<dbReference type="PANTHER" id="PTHR34203">
    <property type="entry name" value="METHYLTRANSFERASE, FKBM FAMILY PROTEIN"/>
    <property type="match status" value="1"/>
</dbReference>
<feature type="domain" description="Methyltransferase FkbM" evidence="2">
    <location>
        <begin position="145"/>
        <end position="296"/>
    </location>
</feature>
<dbReference type="NCBIfam" id="TIGR01444">
    <property type="entry name" value="fkbM_fam"/>
    <property type="match status" value="1"/>
</dbReference>
<dbReference type="SUPFAM" id="SSF53335">
    <property type="entry name" value="S-adenosyl-L-methionine-dependent methyltransferases"/>
    <property type="match status" value="1"/>
</dbReference>
<keyword evidence="1" id="KW-1133">Transmembrane helix</keyword>
<dbReference type="InterPro" id="IPR052514">
    <property type="entry name" value="SAM-dependent_MTase"/>
</dbReference>
<dbReference type="GO" id="GO:0032259">
    <property type="term" value="P:methylation"/>
    <property type="evidence" value="ECO:0007669"/>
    <property type="project" value="UniProtKB-KW"/>
</dbReference>
<keyword evidence="1" id="KW-0812">Transmembrane</keyword>
<gene>
    <name evidence="3" type="ORF">SEMRO_356_G125470.1</name>
</gene>
<evidence type="ECO:0000256" key="1">
    <source>
        <dbReference type="SAM" id="Phobius"/>
    </source>
</evidence>
<dbReference type="Proteomes" id="UP001153069">
    <property type="component" value="Unassembled WGS sequence"/>
</dbReference>
<name>A0A9N8DUR1_9STRA</name>
<feature type="transmembrane region" description="Helical" evidence="1">
    <location>
        <begin position="28"/>
        <end position="48"/>
    </location>
</feature>
<dbReference type="Gene3D" id="3.40.50.150">
    <property type="entry name" value="Vaccinia Virus protein VP39"/>
    <property type="match status" value="1"/>
</dbReference>
<keyword evidence="3" id="KW-0489">Methyltransferase</keyword>